<feature type="transmembrane region" description="Helical" evidence="8">
    <location>
        <begin position="251"/>
        <end position="273"/>
    </location>
</feature>
<feature type="transmembrane region" description="Helical" evidence="8">
    <location>
        <begin position="285"/>
        <end position="302"/>
    </location>
</feature>
<evidence type="ECO:0000256" key="4">
    <source>
        <dbReference type="ARBA" id="ARBA00022679"/>
    </source>
</evidence>
<dbReference type="AlphaFoldDB" id="A0A365YRB2"/>
<dbReference type="GO" id="GO:0009103">
    <property type="term" value="P:lipopolysaccharide biosynthetic process"/>
    <property type="evidence" value="ECO:0007669"/>
    <property type="project" value="UniProtKB-ARBA"/>
</dbReference>
<keyword evidence="3" id="KW-0328">Glycosyltransferase</keyword>
<dbReference type="PANTHER" id="PTHR33908">
    <property type="entry name" value="MANNOSYLTRANSFERASE YKCB-RELATED"/>
    <property type="match status" value="1"/>
</dbReference>
<evidence type="ECO:0000256" key="2">
    <source>
        <dbReference type="ARBA" id="ARBA00022475"/>
    </source>
</evidence>
<feature type="transmembrane region" description="Helical" evidence="8">
    <location>
        <begin position="201"/>
        <end position="221"/>
    </location>
</feature>
<dbReference type="PANTHER" id="PTHR33908:SF11">
    <property type="entry name" value="MEMBRANE PROTEIN"/>
    <property type="match status" value="1"/>
</dbReference>
<organism evidence="10 11">
    <name type="scientific">Novacetimonas cocois</name>
    <dbReference type="NCBI Taxonomy" id="1747507"/>
    <lineage>
        <taxon>Bacteria</taxon>
        <taxon>Pseudomonadati</taxon>
        <taxon>Pseudomonadota</taxon>
        <taxon>Alphaproteobacteria</taxon>
        <taxon>Acetobacterales</taxon>
        <taxon>Acetobacteraceae</taxon>
        <taxon>Novacetimonas</taxon>
    </lineage>
</organism>
<accession>A0A365YRB2</accession>
<dbReference type="Proteomes" id="UP000252680">
    <property type="component" value="Unassembled WGS sequence"/>
</dbReference>
<evidence type="ECO:0000256" key="1">
    <source>
        <dbReference type="ARBA" id="ARBA00004651"/>
    </source>
</evidence>
<gene>
    <name evidence="10" type="ORF">NJLHNGOC_13860</name>
</gene>
<feature type="transmembrane region" description="Helical" evidence="8">
    <location>
        <begin position="333"/>
        <end position="350"/>
    </location>
</feature>
<dbReference type="InterPro" id="IPR050297">
    <property type="entry name" value="LipidA_mod_glycosyltrf_83"/>
</dbReference>
<evidence type="ECO:0000256" key="6">
    <source>
        <dbReference type="ARBA" id="ARBA00022989"/>
    </source>
</evidence>
<feature type="domain" description="Glycosyltransferase RgtA/B/C/D-like" evidence="9">
    <location>
        <begin position="51"/>
        <end position="219"/>
    </location>
</feature>
<comment type="subcellular location">
    <subcellularLocation>
        <location evidence="1">Cell membrane</location>
        <topology evidence="1">Multi-pass membrane protein</topology>
    </subcellularLocation>
</comment>
<proteinExistence type="predicted"/>
<keyword evidence="5 8" id="KW-0812">Transmembrane</keyword>
<evidence type="ECO:0000256" key="5">
    <source>
        <dbReference type="ARBA" id="ARBA00022692"/>
    </source>
</evidence>
<name>A0A365YRB2_9PROT</name>
<evidence type="ECO:0000256" key="8">
    <source>
        <dbReference type="SAM" id="Phobius"/>
    </source>
</evidence>
<keyword evidence="4 10" id="KW-0808">Transferase</keyword>
<evidence type="ECO:0000256" key="7">
    <source>
        <dbReference type="ARBA" id="ARBA00023136"/>
    </source>
</evidence>
<feature type="transmembrane region" description="Helical" evidence="8">
    <location>
        <begin position="136"/>
        <end position="152"/>
    </location>
</feature>
<evidence type="ECO:0000259" key="9">
    <source>
        <dbReference type="Pfam" id="PF13231"/>
    </source>
</evidence>
<dbReference type="OrthoDB" id="9811222at2"/>
<feature type="transmembrane region" description="Helical" evidence="8">
    <location>
        <begin position="109"/>
        <end position="129"/>
    </location>
</feature>
<evidence type="ECO:0000256" key="3">
    <source>
        <dbReference type="ARBA" id="ARBA00022676"/>
    </source>
</evidence>
<dbReference type="EMBL" id="QEXL01000021">
    <property type="protein sequence ID" value="RBM05252.1"/>
    <property type="molecule type" value="Genomic_DNA"/>
</dbReference>
<reference evidence="10 11" key="1">
    <citation type="submission" date="2018-05" db="EMBL/GenBank/DDBJ databases">
        <title>Komagataeibacter cocois sp. nov., for a novel cellulose- producing strain isolated from coconut milk.</title>
        <authorList>
            <person name="Liu L."/>
            <person name="Wang Y."/>
            <person name="Liu S."/>
            <person name="Bi J."/>
            <person name="Chen H."/>
            <person name="Deng J."/>
            <person name="Zhang C."/>
            <person name="Hu Q."/>
            <person name="Li C."/>
        </authorList>
    </citation>
    <scope>NUCLEOTIDE SEQUENCE [LARGE SCALE GENOMIC DNA]</scope>
    <source>
        <strain evidence="10 11">WE7</strain>
    </source>
</reference>
<keyword evidence="11" id="KW-1185">Reference proteome</keyword>
<keyword evidence="2" id="KW-1003">Cell membrane</keyword>
<dbReference type="GO" id="GO:0005886">
    <property type="term" value="C:plasma membrane"/>
    <property type="evidence" value="ECO:0007669"/>
    <property type="project" value="UniProtKB-SubCell"/>
</dbReference>
<protein>
    <submittedName>
        <fullName evidence="10">4-amino-4-deoxy-L-arabinose transferase</fullName>
    </submittedName>
</protein>
<feature type="transmembrane region" description="Helical" evidence="8">
    <location>
        <begin position="308"/>
        <end position="326"/>
    </location>
</feature>
<evidence type="ECO:0000313" key="10">
    <source>
        <dbReference type="EMBL" id="RBM05252.1"/>
    </source>
</evidence>
<dbReference type="Pfam" id="PF13231">
    <property type="entry name" value="PMT_2"/>
    <property type="match status" value="1"/>
</dbReference>
<comment type="caution">
    <text evidence="10">The sequence shown here is derived from an EMBL/GenBank/DDBJ whole genome shotgun (WGS) entry which is preliminary data.</text>
</comment>
<feature type="transmembrane region" description="Helical" evidence="8">
    <location>
        <begin position="158"/>
        <end position="189"/>
    </location>
</feature>
<dbReference type="GO" id="GO:0016763">
    <property type="term" value="F:pentosyltransferase activity"/>
    <property type="evidence" value="ECO:0007669"/>
    <property type="project" value="TreeGrafter"/>
</dbReference>
<evidence type="ECO:0000313" key="11">
    <source>
        <dbReference type="Proteomes" id="UP000252680"/>
    </source>
</evidence>
<sequence length="493" mass="53624">MESPVTSIRAWCGLLLLATMVRLVLGWYLPLSPDEAYYWVWTHAPAAGYLDHPPMVALWIGAGSALFGDGGAGIRWIGTGATALSTVFLARAIQDFRPATQQAPPGGAAAVRGVALLQATLAIGVNAVVMTPDTPLLFFMTVLLWALGRLMVTHRARWWLVAGVALGLAFDSKYTAVLPGAGMAGWLLFHGAGRAWLRRPAPWLAAGLFLLVISPVLWWNATHHWASLLRQGGRVGDWQAGRAMQFVGELVGGQAGLATPGIFLFFAGGMAWMLRNARRVPACGLLLWMVLVPTVVFVVHALGDRVQANWPVILYPMLAVAAAQLAWKWWKGAVVLGAVLCGLIFVQAAFEPLPLSAHTDVALRQMGGWPQLAAQVDAIAMQDDFVTACDYGTASELALYMPQRTVVGIEARWALFNLPHAIRGEGIMVCNPRRTFDPQFFAQVSRVGTLRRHGRIRDAEMLDVYRVRMADTLPDDLQPDIAVLSRPVMGSRE</sequence>
<keyword evidence="7 8" id="KW-0472">Membrane</keyword>
<keyword evidence="6 8" id="KW-1133">Transmembrane helix</keyword>
<dbReference type="InterPro" id="IPR038731">
    <property type="entry name" value="RgtA/B/C-like"/>
</dbReference>